<dbReference type="Proteomes" id="UP000091857">
    <property type="component" value="Chromosome 1"/>
</dbReference>
<keyword evidence="2" id="KW-1185">Reference proteome</keyword>
<sequence length="576" mass="63501">MRIMTNGVEDNKRSKGHQDSPAIEEASNGPLKKGPWTSTEDAILVDYVTKHGEGNWNAVQKHSGLSRCGKSCRLRWANHLRPDLKKGAFTIEEERRIIELHASMGNKWARMAAELPGRTDNEIKNYWNTRIKRLQRAGLPIYPREVCQQVLNGSQESQNTGTLQTTDTHGSNLIQMDHFKIPEVEFEKLEINQVLLSYSPTVLDIPASNMLKQGLTNVGETNVGVTQAFCLTQADILVSTSYTPVHMVVDSSHNNNFMFPTIHPHKRLRELQTVFPSLDGSVDSDLSSFIQSTDYYSEKITGSFHISSEYDSLMNTYGQPPLGVVRGSHALLNDSNSSSSEPLCGLMKLELPSLQYSDPQQGSWGTPTSPLPSVESVDTLIQSPAAEQTQLDCLSPRSSGLLEAVLYESGTWKNSKKCSNHQTSFACSDLEDCSLNPYETEWKIHGDPNSPLGHSAASVLSACTRISGSSSDEPGENILRCTASRSSLLVMFDVGGDFILYCKNFLVLVFHIGFDLKQETGNLQVSPQYIEDKEAPNQIEFMRPDVLLGSGWFGFGGGCVDDAVGASFGDAVNREH</sequence>
<organism evidence="1 2">
    <name type="scientific">Manihot esculenta</name>
    <name type="common">Cassava</name>
    <name type="synonym">Jatropha manihot</name>
    <dbReference type="NCBI Taxonomy" id="3983"/>
    <lineage>
        <taxon>Eukaryota</taxon>
        <taxon>Viridiplantae</taxon>
        <taxon>Streptophyta</taxon>
        <taxon>Embryophyta</taxon>
        <taxon>Tracheophyta</taxon>
        <taxon>Spermatophyta</taxon>
        <taxon>Magnoliopsida</taxon>
        <taxon>eudicotyledons</taxon>
        <taxon>Gunneridae</taxon>
        <taxon>Pentapetalae</taxon>
        <taxon>rosids</taxon>
        <taxon>fabids</taxon>
        <taxon>Malpighiales</taxon>
        <taxon>Euphorbiaceae</taxon>
        <taxon>Crotonoideae</taxon>
        <taxon>Manihoteae</taxon>
        <taxon>Manihot</taxon>
    </lineage>
</organism>
<accession>A0ACB7IF40</accession>
<gene>
    <name evidence="1" type="ORF">MANES_01G175900v8</name>
</gene>
<comment type="caution">
    <text evidence="1">The sequence shown here is derived from an EMBL/GenBank/DDBJ whole genome shotgun (WGS) entry which is preliminary data.</text>
</comment>
<evidence type="ECO:0000313" key="1">
    <source>
        <dbReference type="EMBL" id="KAG8663090.1"/>
    </source>
</evidence>
<protein>
    <submittedName>
        <fullName evidence="1">Uncharacterized protein</fullName>
    </submittedName>
</protein>
<name>A0ACB7IF40_MANES</name>
<evidence type="ECO:0000313" key="2">
    <source>
        <dbReference type="Proteomes" id="UP000091857"/>
    </source>
</evidence>
<reference evidence="2" key="1">
    <citation type="journal article" date="2016" name="Nat. Biotechnol.">
        <title>Sequencing wild and cultivated cassava and related species reveals extensive interspecific hybridization and genetic diversity.</title>
        <authorList>
            <person name="Bredeson J.V."/>
            <person name="Lyons J.B."/>
            <person name="Prochnik S.E."/>
            <person name="Wu G.A."/>
            <person name="Ha C.M."/>
            <person name="Edsinger-Gonzales E."/>
            <person name="Grimwood J."/>
            <person name="Schmutz J."/>
            <person name="Rabbi I.Y."/>
            <person name="Egesi C."/>
            <person name="Nauluvula P."/>
            <person name="Lebot V."/>
            <person name="Ndunguru J."/>
            <person name="Mkamilo G."/>
            <person name="Bart R.S."/>
            <person name="Setter T.L."/>
            <person name="Gleadow R.M."/>
            <person name="Kulakow P."/>
            <person name="Ferguson M.E."/>
            <person name="Rounsley S."/>
            <person name="Rokhsar D.S."/>
        </authorList>
    </citation>
    <scope>NUCLEOTIDE SEQUENCE [LARGE SCALE GENOMIC DNA]</scope>
    <source>
        <strain evidence="2">cv. AM560-2</strain>
    </source>
</reference>
<proteinExistence type="predicted"/>
<dbReference type="EMBL" id="CM004387">
    <property type="protein sequence ID" value="KAG8663090.1"/>
    <property type="molecule type" value="Genomic_DNA"/>
</dbReference>